<feature type="domain" description="SKP1 component dimerisation" evidence="7">
    <location>
        <begin position="137"/>
        <end position="184"/>
    </location>
</feature>
<keyword evidence="6" id="KW-0732">Signal</keyword>
<dbReference type="SMART" id="SM00512">
    <property type="entry name" value="Skp1"/>
    <property type="match status" value="1"/>
</dbReference>
<evidence type="ECO:0000256" key="6">
    <source>
        <dbReference type="SAM" id="SignalP"/>
    </source>
</evidence>
<feature type="compositionally biased region" description="Basic and acidic residues" evidence="5">
    <location>
        <begin position="171"/>
        <end position="183"/>
    </location>
</feature>
<feature type="chain" id="PRO_5015719049" description="SKP1-like protein" evidence="6">
    <location>
        <begin position="23"/>
        <end position="190"/>
    </location>
</feature>
<evidence type="ECO:0000256" key="3">
    <source>
        <dbReference type="ARBA" id="ARBA00022786"/>
    </source>
</evidence>
<gene>
    <name evidence="9" type="ORF">CTI12_AA452200</name>
</gene>
<dbReference type="GO" id="GO:0006511">
    <property type="term" value="P:ubiquitin-dependent protein catabolic process"/>
    <property type="evidence" value="ECO:0007669"/>
    <property type="project" value="InterPro"/>
</dbReference>
<keyword evidence="9" id="KW-0808">Transferase</keyword>
<dbReference type="InterPro" id="IPR016073">
    <property type="entry name" value="Skp1_comp_POZ"/>
</dbReference>
<evidence type="ECO:0000313" key="9">
    <source>
        <dbReference type="EMBL" id="PWA52789.1"/>
    </source>
</evidence>
<dbReference type="InterPro" id="IPR016897">
    <property type="entry name" value="SKP1"/>
</dbReference>
<keyword evidence="3 4" id="KW-0833">Ubl conjugation pathway</keyword>
<dbReference type="EMBL" id="PKPP01007649">
    <property type="protein sequence ID" value="PWA52789.1"/>
    <property type="molecule type" value="Genomic_DNA"/>
</dbReference>
<dbReference type="Pfam" id="PF01466">
    <property type="entry name" value="Skp1"/>
    <property type="match status" value="1"/>
</dbReference>
<keyword evidence="9" id="KW-0418">Kinase</keyword>
<comment type="similarity">
    <text evidence="2 4">Belongs to the SKP1 family.</text>
</comment>
<evidence type="ECO:0000256" key="4">
    <source>
        <dbReference type="PIRNR" id="PIRNR028729"/>
    </source>
</evidence>
<dbReference type="GO" id="GO:0009867">
    <property type="term" value="P:jasmonic acid mediated signaling pathway"/>
    <property type="evidence" value="ECO:0007669"/>
    <property type="project" value="UniProtKB-ARBA"/>
</dbReference>
<dbReference type="STRING" id="35608.A0A2U1LUV5"/>
<dbReference type="UniPathway" id="UPA00143"/>
<evidence type="ECO:0000256" key="1">
    <source>
        <dbReference type="ARBA" id="ARBA00004906"/>
    </source>
</evidence>
<comment type="pathway">
    <text evidence="1 4">Protein modification; protein ubiquitination.</text>
</comment>
<dbReference type="OrthoDB" id="2342932at2759"/>
<sequence>MSLSFLHMLFIFITCSVFLASSNPITMNPDDHVVTLTSSGGEQFNVKLHVALQSDTIKQTIMDGGFNDENIVLSFPNITSEIMVKVLEYCNKHEYHTGPGNNITADDETKMFDAQFVNVHYETLFKLYLAANDLKIKSLSDLIVETIGNMMHGKTPNEIREMFNIKDSCVDHHEQEESDRENARALVNDT</sequence>
<dbReference type="InterPro" id="IPR001232">
    <property type="entry name" value="SKP1-like"/>
</dbReference>
<evidence type="ECO:0000259" key="7">
    <source>
        <dbReference type="Pfam" id="PF01466"/>
    </source>
</evidence>
<comment type="function">
    <text evidence="4">Involved in ubiquitination and subsequent proteasomal degradation of target proteins. Together with CUL1, RBX1 and a F-box protein, it forms a SCF E3 ubiquitin ligase complex. The functional specificity of this complex depends on the type of F-box protein. In the SCF complex, it serves as an adapter that links the F-box protein to CUL1.</text>
</comment>
<comment type="caution">
    <text evidence="9">The sequence shown here is derived from an EMBL/GenBank/DDBJ whole genome shotgun (WGS) entry which is preliminary data.</text>
</comment>
<evidence type="ECO:0000313" key="10">
    <source>
        <dbReference type="Proteomes" id="UP000245207"/>
    </source>
</evidence>
<feature type="region of interest" description="Disordered" evidence="5">
    <location>
        <begin position="171"/>
        <end position="190"/>
    </location>
</feature>
<proteinExistence type="inferred from homology"/>
<accession>A0A2U1LUV5</accession>
<dbReference type="AlphaFoldDB" id="A0A2U1LUV5"/>
<dbReference type="PIRSF" id="PIRSF028729">
    <property type="entry name" value="E3_ubiquit_lig_SCF_Skp"/>
    <property type="match status" value="1"/>
</dbReference>
<protein>
    <recommendedName>
        <fullName evidence="4">SKP1-like protein</fullName>
    </recommendedName>
</protein>
<dbReference type="SUPFAM" id="SSF54695">
    <property type="entry name" value="POZ domain"/>
    <property type="match status" value="1"/>
</dbReference>
<dbReference type="Gene3D" id="3.30.710.10">
    <property type="entry name" value="Potassium Channel Kv1.1, Chain A"/>
    <property type="match status" value="1"/>
</dbReference>
<dbReference type="Pfam" id="PF03931">
    <property type="entry name" value="Skp1_POZ"/>
    <property type="match status" value="1"/>
</dbReference>
<evidence type="ECO:0000259" key="8">
    <source>
        <dbReference type="Pfam" id="PF03931"/>
    </source>
</evidence>
<evidence type="ECO:0000256" key="2">
    <source>
        <dbReference type="ARBA" id="ARBA00009993"/>
    </source>
</evidence>
<dbReference type="InterPro" id="IPR016072">
    <property type="entry name" value="Skp1_comp_dimer"/>
</dbReference>
<organism evidence="9 10">
    <name type="scientific">Artemisia annua</name>
    <name type="common">Sweet wormwood</name>
    <dbReference type="NCBI Taxonomy" id="35608"/>
    <lineage>
        <taxon>Eukaryota</taxon>
        <taxon>Viridiplantae</taxon>
        <taxon>Streptophyta</taxon>
        <taxon>Embryophyta</taxon>
        <taxon>Tracheophyta</taxon>
        <taxon>Spermatophyta</taxon>
        <taxon>Magnoliopsida</taxon>
        <taxon>eudicotyledons</taxon>
        <taxon>Gunneridae</taxon>
        <taxon>Pentapetalae</taxon>
        <taxon>asterids</taxon>
        <taxon>campanulids</taxon>
        <taxon>Asterales</taxon>
        <taxon>Asteraceae</taxon>
        <taxon>Asteroideae</taxon>
        <taxon>Anthemideae</taxon>
        <taxon>Artemisiinae</taxon>
        <taxon>Artemisia</taxon>
    </lineage>
</organism>
<keyword evidence="10" id="KW-1185">Reference proteome</keyword>
<dbReference type="Proteomes" id="UP000245207">
    <property type="component" value="Unassembled WGS sequence"/>
</dbReference>
<reference evidence="9 10" key="1">
    <citation type="journal article" date="2018" name="Mol. Plant">
        <title>The genome of Artemisia annua provides insight into the evolution of Asteraceae family and artemisinin biosynthesis.</title>
        <authorList>
            <person name="Shen Q."/>
            <person name="Zhang L."/>
            <person name="Liao Z."/>
            <person name="Wang S."/>
            <person name="Yan T."/>
            <person name="Shi P."/>
            <person name="Liu M."/>
            <person name="Fu X."/>
            <person name="Pan Q."/>
            <person name="Wang Y."/>
            <person name="Lv Z."/>
            <person name="Lu X."/>
            <person name="Zhang F."/>
            <person name="Jiang W."/>
            <person name="Ma Y."/>
            <person name="Chen M."/>
            <person name="Hao X."/>
            <person name="Li L."/>
            <person name="Tang Y."/>
            <person name="Lv G."/>
            <person name="Zhou Y."/>
            <person name="Sun X."/>
            <person name="Brodelius P.E."/>
            <person name="Rose J.K.C."/>
            <person name="Tang K."/>
        </authorList>
    </citation>
    <scope>NUCLEOTIDE SEQUENCE [LARGE SCALE GENOMIC DNA]</scope>
    <source>
        <strain evidence="10">cv. Huhao1</strain>
        <tissue evidence="9">Leaf</tissue>
    </source>
</reference>
<dbReference type="SUPFAM" id="SSF81382">
    <property type="entry name" value="Skp1 dimerisation domain-like"/>
    <property type="match status" value="1"/>
</dbReference>
<feature type="domain" description="SKP1 component POZ" evidence="8">
    <location>
        <begin position="33"/>
        <end position="94"/>
    </location>
</feature>
<dbReference type="InterPro" id="IPR036296">
    <property type="entry name" value="SKP1-like_dim_sf"/>
</dbReference>
<evidence type="ECO:0000256" key="5">
    <source>
        <dbReference type="SAM" id="MobiDB-lite"/>
    </source>
</evidence>
<dbReference type="PANTHER" id="PTHR11165">
    <property type="entry name" value="SKP1"/>
    <property type="match status" value="1"/>
</dbReference>
<name>A0A2U1LUV5_ARTAN</name>
<dbReference type="GO" id="GO:0016301">
    <property type="term" value="F:kinase activity"/>
    <property type="evidence" value="ECO:0007669"/>
    <property type="project" value="UniProtKB-KW"/>
</dbReference>
<feature type="signal peptide" evidence="6">
    <location>
        <begin position="1"/>
        <end position="22"/>
    </location>
</feature>
<comment type="subunit">
    <text evidence="4">Part of a SCF (SKP1-cullin-F-box) protein ligase complex.</text>
</comment>
<dbReference type="GO" id="GO:0016567">
    <property type="term" value="P:protein ubiquitination"/>
    <property type="evidence" value="ECO:0007669"/>
    <property type="project" value="UniProtKB-UniRule"/>
</dbReference>
<dbReference type="InterPro" id="IPR011333">
    <property type="entry name" value="SKP1/BTB/POZ_sf"/>
</dbReference>